<organism evidence="2 3">
    <name type="scientific">Trichormus variabilis NIES-23</name>
    <dbReference type="NCBI Taxonomy" id="1973479"/>
    <lineage>
        <taxon>Bacteria</taxon>
        <taxon>Bacillati</taxon>
        <taxon>Cyanobacteriota</taxon>
        <taxon>Cyanophyceae</taxon>
        <taxon>Nostocales</taxon>
        <taxon>Nostocaceae</taxon>
        <taxon>Trichormus</taxon>
    </lineage>
</organism>
<dbReference type="EMBL" id="AP018218">
    <property type="protein sequence ID" value="BAY73029.1"/>
    <property type="molecule type" value="Genomic_DNA"/>
</dbReference>
<geneLocation type="plasmid" evidence="2">
    <name>plasmid2</name>
</geneLocation>
<dbReference type="InterPro" id="IPR010359">
    <property type="entry name" value="IrrE_HExxH"/>
</dbReference>
<evidence type="ECO:0000259" key="1">
    <source>
        <dbReference type="Pfam" id="PF06114"/>
    </source>
</evidence>
<name>A0A1Z4KVL2_ANAVA</name>
<feature type="domain" description="IrrE N-terminal-like" evidence="1">
    <location>
        <begin position="65"/>
        <end position="176"/>
    </location>
</feature>
<reference evidence="2 3" key="1">
    <citation type="submission" date="2017-06" db="EMBL/GenBank/DDBJ databases">
        <title>Genome sequencing of cyanobaciteial culture collection at National Institute for Environmental Studies (NIES).</title>
        <authorList>
            <person name="Hirose Y."/>
            <person name="Shimura Y."/>
            <person name="Fujisawa T."/>
            <person name="Nakamura Y."/>
            <person name="Kawachi M."/>
        </authorList>
    </citation>
    <scope>NUCLEOTIDE SEQUENCE [LARGE SCALE GENOMIC DNA]</scope>
    <source>
        <strain evidence="2 3">NIES-23</strain>
        <plasmid evidence="3">Plasmid Plasmid2 dna</plasmid>
    </source>
</reference>
<protein>
    <recommendedName>
        <fullName evidence="1">IrrE N-terminal-like domain-containing protein</fullName>
    </recommendedName>
</protein>
<sequence>MPDKVKFRRGFKKEASAYAKEFREELGIKSSEPLCPWQLAEHLAIPIVPLSEFQNEFPEEVGYLTKKDTKSFSAVTVFDGTRRLIVHNDAHGLLRQASNVSHELSHGILQHKPDKFLNEYGCRNFNQEYENEANWLGPALLISEEAALYIVKTGMTIDEAVEYYRVSKEVINMRINVTGARKRISSR</sequence>
<dbReference type="AlphaFoldDB" id="A0A1Z4KVL2"/>
<proteinExistence type="predicted"/>
<dbReference type="Gene3D" id="1.10.10.2910">
    <property type="match status" value="1"/>
</dbReference>
<evidence type="ECO:0000313" key="3">
    <source>
        <dbReference type="Proteomes" id="UP000217507"/>
    </source>
</evidence>
<keyword evidence="2" id="KW-0614">Plasmid</keyword>
<evidence type="ECO:0000313" key="2">
    <source>
        <dbReference type="EMBL" id="BAY73029.1"/>
    </source>
</evidence>
<dbReference type="Proteomes" id="UP000217507">
    <property type="component" value="Plasmid Plasmid2 dna"/>
</dbReference>
<dbReference type="Pfam" id="PF06114">
    <property type="entry name" value="Peptidase_M78"/>
    <property type="match status" value="1"/>
</dbReference>
<accession>A0A1Z4KVL2</accession>
<gene>
    <name evidence="2" type="ORF">NIES23_58570</name>
</gene>